<evidence type="ECO:0000313" key="2">
    <source>
        <dbReference type="EMBL" id="CAE7307046.1"/>
    </source>
</evidence>
<protein>
    <submittedName>
        <fullName evidence="2">Uncharacterized protein</fullName>
    </submittedName>
</protein>
<evidence type="ECO:0000313" key="3">
    <source>
        <dbReference type="Proteomes" id="UP000601435"/>
    </source>
</evidence>
<sequence length="1010" mass="115265">MGRDTAAEQRLELRVLQTEEQMQRSAWESRNATLHSEILVLQEAKAQQDVRARELQGQLRKKEQMAEGADVQFRKEVRCLEDAQAECATKAAEQMQEMRVVQSEGQLQRSAWESQNAALRSQVSGLQEAIVQREAHARELQDQLQLQKQMLEETTAQFRHEARCLDEARAMGRDTAAEQRLELRVLQSEEQMQRSAWESRNAALHSEISGLREAKAERDARACELQGQLHKQEQTAEEADAQFRHEVRCLEDAQAECANKAAEQMQEMRVVQSEGQLQRSAWASQNAALHSEISGLREAKAERDARACELQGQLHKQEQTAEEAGVQFRKEVRCLEDAQAECATKAAEQMQEMRVVQSEGQLQRSAWESQNAALRSQVSGLQEALGQRDIQVRELEAALLQAEAHAAEQKGQFLEQHHSLEVAEVQLHKLEMCEATESRTKHQHMQAESRVLSVECQELNTRWLVATETIECLELDTQKLESQAESFRAEADAYECLVKSQLRLEREESTYKQALAASRADSYEQEEDLCHMRLEHNSAQMQQEALESQNEALQSWCSSLQEQNLQLQSVRAQDEMRWLSECRETHLLRQRLLEANELQAGASGREPTLCEEVNCLREANAAFEGTVGEIKCRHRQMQAESERRRSECEELTASWLSACEEVDSMRLGMWQLKAQVENAQKKSEQLVVDCKALKKERAESQEQSARLQLHVRQCRAQLAALQQEVVIEGLNFVHPDSQVRLHQAERAARAYELQDQLQTDRHLSEEVQAAEQLRRLSRQSIWGPAGGHTTTGSARSSARVCRCRLLLRNACLVIWRHWTAERKYAQRHAVPLNVERRWPLALAFTVWARSSETATFRIRHGLHLLYAAVLSAQRRCLLQATRCLLGSSKDTVLVALTDAASAQSDRTYKRRRSVVDRFVVGHLPARRRVLELALRAWRDVSCTYQTYGNQTGRQPSALQSKAGAFSHDEIRKRVCESKPKTKASIPTMLLLQTMSAWRGVVRARRARSKS</sequence>
<feature type="coiled-coil region" evidence="1">
    <location>
        <begin position="470"/>
        <end position="497"/>
    </location>
</feature>
<dbReference type="OrthoDB" id="439319at2759"/>
<keyword evidence="3" id="KW-1185">Reference proteome</keyword>
<dbReference type="AlphaFoldDB" id="A0A812NCY7"/>
<proteinExistence type="predicted"/>
<accession>A0A812NCY7</accession>
<evidence type="ECO:0000256" key="1">
    <source>
        <dbReference type="SAM" id="Coils"/>
    </source>
</evidence>
<reference evidence="2" key="1">
    <citation type="submission" date="2021-02" db="EMBL/GenBank/DDBJ databases">
        <authorList>
            <person name="Dougan E. K."/>
            <person name="Rhodes N."/>
            <person name="Thang M."/>
            <person name="Chan C."/>
        </authorList>
    </citation>
    <scope>NUCLEOTIDE SEQUENCE</scope>
</reference>
<dbReference type="EMBL" id="CAJNJA010012871">
    <property type="protein sequence ID" value="CAE7307046.1"/>
    <property type="molecule type" value="Genomic_DNA"/>
</dbReference>
<keyword evidence="1" id="KW-0175">Coiled coil</keyword>
<dbReference type="Proteomes" id="UP000601435">
    <property type="component" value="Unassembled WGS sequence"/>
</dbReference>
<comment type="caution">
    <text evidence="2">The sequence shown here is derived from an EMBL/GenBank/DDBJ whole genome shotgun (WGS) entry which is preliminary data.</text>
</comment>
<gene>
    <name evidence="2" type="ORF">SNEC2469_LOCUS7622</name>
</gene>
<organism evidence="2 3">
    <name type="scientific">Symbiodinium necroappetens</name>
    <dbReference type="NCBI Taxonomy" id="1628268"/>
    <lineage>
        <taxon>Eukaryota</taxon>
        <taxon>Sar</taxon>
        <taxon>Alveolata</taxon>
        <taxon>Dinophyceae</taxon>
        <taxon>Suessiales</taxon>
        <taxon>Symbiodiniaceae</taxon>
        <taxon>Symbiodinium</taxon>
    </lineage>
</organism>
<feature type="coiled-coil region" evidence="1">
    <location>
        <begin position="676"/>
        <end position="724"/>
    </location>
</feature>
<name>A0A812NCY7_9DINO</name>